<sequence length="142" mass="16267">MSNAIYSATINVRRSHEHDCKVIIDVHMPSHGLRITSLVRLLELYGLTAFEISTLWGPRNSHRFDPPQCLRVEVSTAFLSHGLMMYFTSATSRKSCYAWVSVFLNFILSHKTSRNSERYVHGEVMKHFPSPWLPLASSLLQC</sequence>
<proteinExistence type="predicted"/>
<protein>
    <submittedName>
        <fullName evidence="1">Uncharacterized protein</fullName>
    </submittedName>
</protein>
<reference evidence="1" key="1">
    <citation type="submission" date="2021-08" db="EMBL/GenBank/DDBJ databases">
        <title>WGS assembly of Ceratopteris richardii.</title>
        <authorList>
            <person name="Marchant D.B."/>
            <person name="Chen G."/>
            <person name="Jenkins J."/>
            <person name="Shu S."/>
            <person name="Leebens-Mack J."/>
            <person name="Grimwood J."/>
            <person name="Schmutz J."/>
            <person name="Soltis P."/>
            <person name="Soltis D."/>
            <person name="Chen Z.-H."/>
        </authorList>
    </citation>
    <scope>NUCLEOTIDE SEQUENCE</scope>
    <source>
        <strain evidence="1">Whitten #5841</strain>
        <tissue evidence="1">Leaf</tissue>
    </source>
</reference>
<dbReference type="AlphaFoldDB" id="A0A8T2SDR1"/>
<gene>
    <name evidence="1" type="ORF">KP509_21G078800</name>
</gene>
<evidence type="ECO:0000313" key="2">
    <source>
        <dbReference type="Proteomes" id="UP000825935"/>
    </source>
</evidence>
<dbReference type="Proteomes" id="UP000825935">
    <property type="component" value="Chromosome 21"/>
</dbReference>
<evidence type="ECO:0000313" key="1">
    <source>
        <dbReference type="EMBL" id="KAH7316106.1"/>
    </source>
</evidence>
<dbReference type="EMBL" id="CM035426">
    <property type="protein sequence ID" value="KAH7316106.1"/>
    <property type="molecule type" value="Genomic_DNA"/>
</dbReference>
<name>A0A8T2SDR1_CERRI</name>
<organism evidence="1 2">
    <name type="scientific">Ceratopteris richardii</name>
    <name type="common">Triangle waterfern</name>
    <dbReference type="NCBI Taxonomy" id="49495"/>
    <lineage>
        <taxon>Eukaryota</taxon>
        <taxon>Viridiplantae</taxon>
        <taxon>Streptophyta</taxon>
        <taxon>Embryophyta</taxon>
        <taxon>Tracheophyta</taxon>
        <taxon>Polypodiopsida</taxon>
        <taxon>Polypodiidae</taxon>
        <taxon>Polypodiales</taxon>
        <taxon>Pteridineae</taxon>
        <taxon>Pteridaceae</taxon>
        <taxon>Parkerioideae</taxon>
        <taxon>Ceratopteris</taxon>
    </lineage>
</organism>
<accession>A0A8T2SDR1</accession>
<keyword evidence="2" id="KW-1185">Reference proteome</keyword>
<comment type="caution">
    <text evidence="1">The sequence shown here is derived from an EMBL/GenBank/DDBJ whole genome shotgun (WGS) entry which is preliminary data.</text>
</comment>